<feature type="non-terminal residue" evidence="2">
    <location>
        <position position="66"/>
    </location>
</feature>
<evidence type="ECO:0000313" key="2">
    <source>
        <dbReference type="EMBL" id="KAK9885814.1"/>
    </source>
</evidence>
<dbReference type="Proteomes" id="UP001431783">
    <property type="component" value="Unassembled WGS sequence"/>
</dbReference>
<accession>A0AAW1URQ8</accession>
<organism evidence="2 3">
    <name type="scientific">Henosepilachna vigintioctopunctata</name>
    <dbReference type="NCBI Taxonomy" id="420089"/>
    <lineage>
        <taxon>Eukaryota</taxon>
        <taxon>Metazoa</taxon>
        <taxon>Ecdysozoa</taxon>
        <taxon>Arthropoda</taxon>
        <taxon>Hexapoda</taxon>
        <taxon>Insecta</taxon>
        <taxon>Pterygota</taxon>
        <taxon>Neoptera</taxon>
        <taxon>Endopterygota</taxon>
        <taxon>Coleoptera</taxon>
        <taxon>Polyphaga</taxon>
        <taxon>Cucujiformia</taxon>
        <taxon>Coccinelloidea</taxon>
        <taxon>Coccinellidae</taxon>
        <taxon>Epilachninae</taxon>
        <taxon>Epilachnini</taxon>
        <taxon>Henosepilachna</taxon>
    </lineage>
</organism>
<feature type="region of interest" description="Disordered" evidence="1">
    <location>
        <begin position="1"/>
        <end position="20"/>
    </location>
</feature>
<evidence type="ECO:0000313" key="3">
    <source>
        <dbReference type="Proteomes" id="UP001431783"/>
    </source>
</evidence>
<proteinExistence type="predicted"/>
<feature type="non-terminal residue" evidence="2">
    <location>
        <position position="1"/>
    </location>
</feature>
<dbReference type="EMBL" id="JARQZJ010000097">
    <property type="protein sequence ID" value="KAK9885814.1"/>
    <property type="molecule type" value="Genomic_DNA"/>
</dbReference>
<evidence type="ECO:0000256" key="1">
    <source>
        <dbReference type="SAM" id="MobiDB-lite"/>
    </source>
</evidence>
<keyword evidence="3" id="KW-1185">Reference proteome</keyword>
<comment type="caution">
    <text evidence="2">The sequence shown here is derived from an EMBL/GenBank/DDBJ whole genome shotgun (WGS) entry which is preliminary data.</text>
</comment>
<name>A0AAW1URQ8_9CUCU</name>
<gene>
    <name evidence="2" type="ORF">WA026_013685</name>
</gene>
<sequence>GTSGCWTRLEPGSGRLHPMGASQELRLDRVLYQEAGEYRCVAPSRDSTRRLDSLRNMISVEVVVKG</sequence>
<protein>
    <submittedName>
        <fullName evidence="2">Uncharacterized protein</fullName>
    </submittedName>
</protein>
<reference evidence="2 3" key="1">
    <citation type="submission" date="2023-03" db="EMBL/GenBank/DDBJ databases">
        <title>Genome insight into feeding habits of ladybird beetles.</title>
        <authorList>
            <person name="Li H.-S."/>
            <person name="Huang Y.-H."/>
            <person name="Pang H."/>
        </authorList>
    </citation>
    <scope>NUCLEOTIDE SEQUENCE [LARGE SCALE GENOMIC DNA]</scope>
    <source>
        <strain evidence="2">SYSU_2023b</strain>
        <tissue evidence="2">Whole body</tissue>
    </source>
</reference>
<dbReference type="AlphaFoldDB" id="A0AAW1URQ8"/>